<accession>A0A0G1WQS6</accession>
<evidence type="ECO:0000256" key="5">
    <source>
        <dbReference type="ARBA" id="ARBA00035525"/>
    </source>
</evidence>
<keyword evidence="2 6" id="KW-0689">Ribosomal protein</keyword>
<keyword evidence="3" id="KW-0687">Ribonucleoprotein</keyword>
<reference evidence="6 7" key="1">
    <citation type="journal article" date="2015" name="Nature">
        <title>rRNA introns, odd ribosomes, and small enigmatic genomes across a large radiation of phyla.</title>
        <authorList>
            <person name="Brown C.T."/>
            <person name="Hug L.A."/>
            <person name="Thomas B.C."/>
            <person name="Sharon I."/>
            <person name="Castelle C.J."/>
            <person name="Singh A."/>
            <person name="Wilkins M.J."/>
            <person name="Williams K.H."/>
            <person name="Banfield J.F."/>
        </authorList>
    </citation>
    <scope>NUCLEOTIDE SEQUENCE [LARGE SCALE GENOMIC DNA]</scope>
</reference>
<evidence type="ECO:0000313" key="7">
    <source>
        <dbReference type="Proteomes" id="UP000034201"/>
    </source>
</evidence>
<dbReference type="FunFam" id="3.30.1490.10:FF:000001">
    <property type="entry name" value="30S ribosomal protein S8"/>
    <property type="match status" value="1"/>
</dbReference>
<dbReference type="EMBL" id="LCQQ01000014">
    <property type="protein sequence ID" value="KKW21121.1"/>
    <property type="molecule type" value="Genomic_DNA"/>
</dbReference>
<dbReference type="GO" id="GO:0005737">
    <property type="term" value="C:cytoplasm"/>
    <property type="evidence" value="ECO:0007669"/>
    <property type="project" value="UniProtKB-ARBA"/>
</dbReference>
<comment type="similarity">
    <text evidence="1">Belongs to the universal ribosomal protein uS8 family.</text>
</comment>
<dbReference type="SUPFAM" id="SSF56047">
    <property type="entry name" value="Ribosomal protein S8"/>
    <property type="match status" value="1"/>
</dbReference>
<dbReference type="AlphaFoldDB" id="A0A0G1WQS6"/>
<feature type="non-terminal residue" evidence="6">
    <location>
        <position position="1"/>
    </location>
</feature>
<dbReference type="GO" id="GO:0003735">
    <property type="term" value="F:structural constituent of ribosome"/>
    <property type="evidence" value="ECO:0007669"/>
    <property type="project" value="InterPro"/>
</dbReference>
<dbReference type="InterPro" id="IPR000630">
    <property type="entry name" value="Ribosomal_uS8"/>
</dbReference>
<proteinExistence type="inferred from homology"/>
<dbReference type="PANTHER" id="PTHR11758">
    <property type="entry name" value="40S RIBOSOMAL PROTEIN S15A"/>
    <property type="match status" value="1"/>
</dbReference>
<organism evidence="6 7">
    <name type="scientific">Candidatus Adlerbacteria bacterium GW2011_GWC1_50_9</name>
    <dbReference type="NCBI Taxonomy" id="1618608"/>
    <lineage>
        <taxon>Bacteria</taxon>
        <taxon>Candidatus Adleribacteriota</taxon>
    </lineage>
</organism>
<dbReference type="GO" id="GO:0005840">
    <property type="term" value="C:ribosome"/>
    <property type="evidence" value="ECO:0007669"/>
    <property type="project" value="UniProtKB-KW"/>
</dbReference>
<evidence type="ECO:0000256" key="2">
    <source>
        <dbReference type="ARBA" id="ARBA00022980"/>
    </source>
</evidence>
<evidence type="ECO:0000256" key="1">
    <source>
        <dbReference type="ARBA" id="ARBA00006471"/>
    </source>
</evidence>
<comment type="caution">
    <text evidence="6">The sequence shown here is derived from an EMBL/GenBank/DDBJ whole genome shotgun (WGS) entry which is preliminary data.</text>
</comment>
<gene>
    <name evidence="6" type="ORF">UY61_C0014G0015</name>
</gene>
<sequence>MDPVSDMFIRIKNANSAGLETVQVSYSRFKHDIAKAVSRAGYVGDVEVKGKRVRKVIEIGLQYRNGEPMVRNVKFLSRPSRRIYASYKELRVSPRGGAVFLTTPKGVLTERAAKKEKVGGQLIAEIW</sequence>
<protein>
    <recommendedName>
        <fullName evidence="4">Small ribosomal subunit protein uS8</fullName>
    </recommendedName>
    <alternativeName>
        <fullName evidence="5">30S ribosomal protein S8</fullName>
    </alternativeName>
</protein>
<dbReference type="Gene3D" id="3.30.1370.30">
    <property type="match status" value="1"/>
</dbReference>
<dbReference type="GO" id="GO:0006412">
    <property type="term" value="P:translation"/>
    <property type="evidence" value="ECO:0007669"/>
    <property type="project" value="InterPro"/>
</dbReference>
<evidence type="ECO:0000313" key="6">
    <source>
        <dbReference type="EMBL" id="KKW21121.1"/>
    </source>
</evidence>
<dbReference type="Gene3D" id="3.30.1490.10">
    <property type="match status" value="1"/>
</dbReference>
<evidence type="ECO:0000256" key="3">
    <source>
        <dbReference type="ARBA" id="ARBA00023274"/>
    </source>
</evidence>
<dbReference type="GO" id="GO:1990904">
    <property type="term" value="C:ribonucleoprotein complex"/>
    <property type="evidence" value="ECO:0007669"/>
    <property type="project" value="UniProtKB-KW"/>
</dbReference>
<dbReference type="Proteomes" id="UP000034201">
    <property type="component" value="Unassembled WGS sequence"/>
</dbReference>
<evidence type="ECO:0000256" key="4">
    <source>
        <dbReference type="ARBA" id="ARBA00035258"/>
    </source>
</evidence>
<dbReference type="Pfam" id="PF00410">
    <property type="entry name" value="Ribosomal_S8"/>
    <property type="match status" value="1"/>
</dbReference>
<name>A0A0G1WQS6_9BACT</name>
<dbReference type="InterPro" id="IPR035987">
    <property type="entry name" value="Ribosomal_uS8_sf"/>
</dbReference>